<dbReference type="STRING" id="394193.SAMN04489732_102174"/>
<dbReference type="Proteomes" id="UP000198582">
    <property type="component" value="Unassembled WGS sequence"/>
</dbReference>
<sequence>MNTSHRTTPPGNPRHTPTRITRRAALLGGLGLALAGCASGYRGPGRDVTIAAGEPGGFYLAFAEVLAAEVSRAEPLLRCAAVPTEASVANVELVRDGKADLGLVLADVAQSALTGAAPFPSPVPLRALGRVYENYLQLVVRAADGLAGLPSLAGRAVSLGANGSGAAQLGERVFGAAGVRVQAQHLQLADAVAALAGGTIDALLWSGGVPTPALADLNRRTPLALLPLNTVIPQLRAAHGPVYEPVQVPADAYRGVGALATIGVANLLVCSPALPDDVAAAVVRVLAGRAADLVPAQAVGTQFLDVRTLIGTRPVPLQAGAAETYRALHG</sequence>
<dbReference type="EMBL" id="FOEF01000002">
    <property type="protein sequence ID" value="SEO79308.1"/>
    <property type="molecule type" value="Genomic_DNA"/>
</dbReference>
<organism evidence="1 2">
    <name type="scientific">Amycolatopsis saalfeldensis</name>
    <dbReference type="NCBI Taxonomy" id="394193"/>
    <lineage>
        <taxon>Bacteria</taxon>
        <taxon>Bacillati</taxon>
        <taxon>Actinomycetota</taxon>
        <taxon>Actinomycetes</taxon>
        <taxon>Pseudonocardiales</taxon>
        <taxon>Pseudonocardiaceae</taxon>
        <taxon>Amycolatopsis</taxon>
    </lineage>
</organism>
<dbReference type="Pfam" id="PF16868">
    <property type="entry name" value="NMT1_3"/>
    <property type="match status" value="1"/>
</dbReference>
<evidence type="ECO:0008006" key="3">
    <source>
        <dbReference type="Google" id="ProtNLM"/>
    </source>
</evidence>
<keyword evidence="2" id="KW-1185">Reference proteome</keyword>
<dbReference type="PANTHER" id="PTHR42941:SF1">
    <property type="entry name" value="SLL1037 PROTEIN"/>
    <property type="match status" value="1"/>
</dbReference>
<reference evidence="1 2" key="1">
    <citation type="submission" date="2016-10" db="EMBL/GenBank/DDBJ databases">
        <authorList>
            <person name="de Groot N.N."/>
        </authorList>
    </citation>
    <scope>NUCLEOTIDE SEQUENCE [LARGE SCALE GENOMIC DNA]</scope>
    <source>
        <strain evidence="1 2">DSM 44993</strain>
    </source>
</reference>
<dbReference type="SUPFAM" id="SSF53850">
    <property type="entry name" value="Periplasmic binding protein-like II"/>
    <property type="match status" value="1"/>
</dbReference>
<evidence type="ECO:0000313" key="1">
    <source>
        <dbReference type="EMBL" id="SEO79308.1"/>
    </source>
</evidence>
<protein>
    <recommendedName>
        <fullName evidence="3">TRAP transporter solute receptor, TAXI family</fullName>
    </recommendedName>
</protein>
<dbReference type="PANTHER" id="PTHR42941">
    <property type="entry name" value="SLL1037 PROTEIN"/>
    <property type="match status" value="1"/>
</dbReference>
<dbReference type="InterPro" id="IPR011852">
    <property type="entry name" value="TRAP_TAXI"/>
</dbReference>
<dbReference type="NCBIfam" id="TIGR02122">
    <property type="entry name" value="TRAP_TAXI"/>
    <property type="match status" value="1"/>
</dbReference>
<name>A0A1H8SLY4_9PSEU</name>
<dbReference type="AlphaFoldDB" id="A0A1H8SLY4"/>
<dbReference type="Gene3D" id="3.40.190.10">
    <property type="entry name" value="Periplasmic binding protein-like II"/>
    <property type="match status" value="2"/>
</dbReference>
<proteinExistence type="predicted"/>
<accession>A0A1H8SLY4</accession>
<evidence type="ECO:0000313" key="2">
    <source>
        <dbReference type="Proteomes" id="UP000198582"/>
    </source>
</evidence>
<gene>
    <name evidence="1" type="ORF">SAMN04489732_102174</name>
</gene>